<dbReference type="AlphaFoldDB" id="A0A818G3J1"/>
<dbReference type="InterPro" id="IPR001810">
    <property type="entry name" value="F-box_dom"/>
</dbReference>
<accession>A0A818G3J1</accession>
<dbReference type="Proteomes" id="UP000663844">
    <property type="component" value="Unassembled WGS sequence"/>
</dbReference>
<sequence>MTLDNNIYLYNLPYEIIFFILKKLDNMDILYSLFGMNHRLDNIIQDKIFTTMLNFVSISSLTNDISSISDRMLDRFCYNVLPRIHYNVKHLILESTSMGRILHAGSYPNLTELKLFNFNQEIIPRYFIDDSHLQHIYNQINDLTLISNENNTEMHSKDYTNNIYTVALNLFKNLTHLTIAGAFNKDYPPFSLDNLSLNMFSSTLTKLSIRVNIFNDCLALLDGHLQQLTTFIVYVNSIVYESSPSYMLNNDLPSLKVFSLTSYDDTDQYDMLVVPLLQRMLNLEELTLYLRVTRRTIFIDGTHIYNKILIHMLQLHTFTFYISSEKRIEVLPLRLSNSDIQRTFTNTLNRQVVCSVHYFSDFDNICHVFSLPFTFDHLEKISNHFPNMIFNSVTYLTLYDIIPFQYKFFVQIAQAFPLLNYLSINNDEPPSLNIYNSRFIDKSWLTIEYPYLTSLDLSFAHIYYINQFLNEKKTILPSLSELIVDYERLKVVTKNFTREKTRRNCATVKRLSVKGSINLENVYRYFPLLLNYECYSNII</sequence>
<organism evidence="2 3">
    <name type="scientific">Adineta steineri</name>
    <dbReference type="NCBI Taxonomy" id="433720"/>
    <lineage>
        <taxon>Eukaryota</taxon>
        <taxon>Metazoa</taxon>
        <taxon>Spiralia</taxon>
        <taxon>Gnathifera</taxon>
        <taxon>Rotifera</taxon>
        <taxon>Eurotatoria</taxon>
        <taxon>Bdelloidea</taxon>
        <taxon>Adinetida</taxon>
        <taxon>Adinetidae</taxon>
        <taxon>Adineta</taxon>
    </lineage>
</organism>
<reference evidence="2" key="1">
    <citation type="submission" date="2021-02" db="EMBL/GenBank/DDBJ databases">
        <authorList>
            <person name="Nowell W R."/>
        </authorList>
    </citation>
    <scope>NUCLEOTIDE SEQUENCE</scope>
</reference>
<dbReference type="InterPro" id="IPR032675">
    <property type="entry name" value="LRR_dom_sf"/>
</dbReference>
<dbReference type="SUPFAM" id="SSF52047">
    <property type="entry name" value="RNI-like"/>
    <property type="match status" value="1"/>
</dbReference>
<evidence type="ECO:0000313" key="3">
    <source>
        <dbReference type="Proteomes" id="UP000663844"/>
    </source>
</evidence>
<gene>
    <name evidence="2" type="ORF">OXD698_LOCUS222</name>
</gene>
<dbReference type="EMBL" id="CAJOAZ010000005">
    <property type="protein sequence ID" value="CAF3482633.1"/>
    <property type="molecule type" value="Genomic_DNA"/>
</dbReference>
<evidence type="ECO:0000313" key="2">
    <source>
        <dbReference type="EMBL" id="CAF3482633.1"/>
    </source>
</evidence>
<comment type="caution">
    <text evidence="2">The sequence shown here is derived from an EMBL/GenBank/DDBJ whole genome shotgun (WGS) entry which is preliminary data.</text>
</comment>
<dbReference type="Gene3D" id="3.80.10.10">
    <property type="entry name" value="Ribonuclease Inhibitor"/>
    <property type="match status" value="1"/>
</dbReference>
<evidence type="ECO:0000259" key="1">
    <source>
        <dbReference type="PROSITE" id="PS50181"/>
    </source>
</evidence>
<proteinExistence type="predicted"/>
<feature type="domain" description="F-box" evidence="1">
    <location>
        <begin position="6"/>
        <end position="52"/>
    </location>
</feature>
<name>A0A818G3J1_9BILA</name>
<dbReference type="PROSITE" id="PS50181">
    <property type="entry name" value="FBOX"/>
    <property type="match status" value="1"/>
</dbReference>
<protein>
    <recommendedName>
        <fullName evidence="1">F-box domain-containing protein</fullName>
    </recommendedName>
</protein>